<name>A0A4Y2J1X1_ARAVE</name>
<dbReference type="Proteomes" id="UP000499080">
    <property type="component" value="Unassembled WGS sequence"/>
</dbReference>
<accession>A0A4Y2J1X1</accession>
<keyword evidence="2" id="KW-1185">Reference proteome</keyword>
<dbReference type="AlphaFoldDB" id="A0A4Y2J1X1"/>
<reference evidence="1 2" key="1">
    <citation type="journal article" date="2019" name="Sci. Rep.">
        <title>Orb-weaving spider Araneus ventricosus genome elucidates the spidroin gene catalogue.</title>
        <authorList>
            <person name="Kono N."/>
            <person name="Nakamura H."/>
            <person name="Ohtoshi R."/>
            <person name="Moran D.A.P."/>
            <person name="Shinohara A."/>
            <person name="Yoshida Y."/>
            <person name="Fujiwara M."/>
            <person name="Mori M."/>
            <person name="Tomita M."/>
            <person name="Arakawa K."/>
        </authorList>
    </citation>
    <scope>NUCLEOTIDE SEQUENCE [LARGE SCALE GENOMIC DNA]</scope>
</reference>
<proteinExistence type="predicted"/>
<sequence>MTYAVTLVMPTSLLPGLSKTNKPLSRCAANCARTFLGANHYDAKNIKPAIHLCSIPFHLSQDWFFGFFSTHSSRKIRHVIHSKLQSCTTTRSTNPYSSPNRRISDFLASSRGLNLGRPFDLAATLARGSKLASAQEMMDFEFVGIPSI</sequence>
<evidence type="ECO:0000313" key="1">
    <source>
        <dbReference type="EMBL" id="GBM83915.1"/>
    </source>
</evidence>
<protein>
    <submittedName>
        <fullName evidence="1">Uncharacterized protein</fullName>
    </submittedName>
</protein>
<comment type="caution">
    <text evidence="1">The sequence shown here is derived from an EMBL/GenBank/DDBJ whole genome shotgun (WGS) entry which is preliminary data.</text>
</comment>
<gene>
    <name evidence="1" type="ORF">AVEN_125627_1</name>
</gene>
<evidence type="ECO:0000313" key="2">
    <source>
        <dbReference type="Proteomes" id="UP000499080"/>
    </source>
</evidence>
<dbReference type="EMBL" id="BGPR01003118">
    <property type="protein sequence ID" value="GBM83915.1"/>
    <property type="molecule type" value="Genomic_DNA"/>
</dbReference>
<organism evidence="1 2">
    <name type="scientific">Araneus ventricosus</name>
    <name type="common">Orbweaver spider</name>
    <name type="synonym">Epeira ventricosa</name>
    <dbReference type="NCBI Taxonomy" id="182803"/>
    <lineage>
        <taxon>Eukaryota</taxon>
        <taxon>Metazoa</taxon>
        <taxon>Ecdysozoa</taxon>
        <taxon>Arthropoda</taxon>
        <taxon>Chelicerata</taxon>
        <taxon>Arachnida</taxon>
        <taxon>Araneae</taxon>
        <taxon>Araneomorphae</taxon>
        <taxon>Entelegynae</taxon>
        <taxon>Araneoidea</taxon>
        <taxon>Araneidae</taxon>
        <taxon>Araneus</taxon>
    </lineage>
</organism>